<dbReference type="Proteomes" id="UP000076580">
    <property type="component" value="Chromosome 02"/>
</dbReference>
<accession>A0A151GIN7</accession>
<dbReference type="GeneID" id="63716605"/>
<dbReference type="OrthoDB" id="3257538at2759"/>
<dbReference type="InterPro" id="IPR052741">
    <property type="entry name" value="Mitochondrial_HTD2"/>
</dbReference>
<dbReference type="InterPro" id="IPR029069">
    <property type="entry name" value="HotDog_dom_sf"/>
</dbReference>
<dbReference type="SUPFAM" id="SSF54637">
    <property type="entry name" value="Thioesterase/thiol ester dehydrase-isomerase"/>
    <property type="match status" value="1"/>
</dbReference>
<organism evidence="1 2">
    <name type="scientific">Drechmeria coniospora</name>
    <name type="common">Nematophagous fungus</name>
    <name type="synonym">Meria coniospora</name>
    <dbReference type="NCBI Taxonomy" id="98403"/>
    <lineage>
        <taxon>Eukaryota</taxon>
        <taxon>Fungi</taxon>
        <taxon>Dikarya</taxon>
        <taxon>Ascomycota</taxon>
        <taxon>Pezizomycotina</taxon>
        <taxon>Sordariomycetes</taxon>
        <taxon>Hypocreomycetidae</taxon>
        <taxon>Hypocreales</taxon>
        <taxon>Ophiocordycipitaceae</taxon>
        <taxon>Drechmeria</taxon>
    </lineage>
</organism>
<evidence type="ECO:0000313" key="1">
    <source>
        <dbReference type="EMBL" id="KYK56956.1"/>
    </source>
</evidence>
<dbReference type="STRING" id="98403.A0A151GIN7"/>
<dbReference type="GO" id="GO:0005739">
    <property type="term" value="C:mitochondrion"/>
    <property type="evidence" value="ECO:0007669"/>
    <property type="project" value="TreeGrafter"/>
</dbReference>
<dbReference type="RefSeq" id="XP_040656308.1">
    <property type="nucleotide sequence ID" value="XM_040801275.1"/>
</dbReference>
<evidence type="ECO:0000313" key="2">
    <source>
        <dbReference type="Proteomes" id="UP000076580"/>
    </source>
</evidence>
<keyword evidence="2" id="KW-1185">Reference proteome</keyword>
<dbReference type="FunCoup" id="A0A151GIN7">
    <property type="interactions" value="37"/>
</dbReference>
<comment type="caution">
    <text evidence="1">The sequence shown here is derived from an EMBL/GenBank/DDBJ whole genome shotgun (WGS) entry which is preliminary data.</text>
</comment>
<dbReference type="EMBL" id="LAYC01000002">
    <property type="protein sequence ID" value="KYK56956.1"/>
    <property type="molecule type" value="Genomic_DNA"/>
</dbReference>
<gene>
    <name evidence="1" type="ORF">DCS_03962</name>
</gene>
<dbReference type="GO" id="GO:0019171">
    <property type="term" value="F:(3R)-hydroxyacyl-[acyl-carrier-protein] dehydratase activity"/>
    <property type="evidence" value="ECO:0007669"/>
    <property type="project" value="TreeGrafter"/>
</dbReference>
<dbReference type="PANTHER" id="PTHR28152:SF1">
    <property type="entry name" value="HYDROXYACYL-THIOESTER DEHYDRATASE TYPE 2, MITOCHONDRIAL"/>
    <property type="match status" value="1"/>
</dbReference>
<proteinExistence type="predicted"/>
<dbReference type="InParanoid" id="A0A151GIN7"/>
<sequence length="359" mass="39292">MHPRPQLWLAVCRPVPHRAGLARWRRAYTASADAALDVTAQVEAVTRRPAKFIADYLTPMRAHLLTTTLSDLLVPACESASKEKRNCTSSSSISAVVQQPAPSLPQGHHLVYFPLQTAPSALAPDGADADHGPGDPFVRRMWAGGEVVFAPGAHESLLLDGRAVSCEESIERTRIRGGPGAEKVFVDVRRRYGLGHDRDAMQTLVDETRTLVFMRTEPPSPQGQTPPTRRPIQYPSSPSYAARITPRPAHLFHFSALTFNAHAIHLDRQYAMGTDGHRGLLVHGPLTLALMLRVLADYAGPAAGRVARIAYRNYAPLYVDDEMRVCVRRQQDRPAIWDVWVEGPGGGLAVKGTAEMASL</sequence>
<dbReference type="AlphaFoldDB" id="A0A151GIN7"/>
<name>A0A151GIN7_DRECN</name>
<reference evidence="1 2" key="1">
    <citation type="journal article" date="2016" name="Sci. Rep.">
        <title>Insights into Adaptations to a Near-Obligate Nematode Endoparasitic Lifestyle from the Finished Genome of Drechmeria coniospora.</title>
        <authorList>
            <person name="Zhang L."/>
            <person name="Zhou Z."/>
            <person name="Guo Q."/>
            <person name="Fokkens L."/>
            <person name="Miskei M."/>
            <person name="Pocsi I."/>
            <person name="Zhang W."/>
            <person name="Chen M."/>
            <person name="Wang L."/>
            <person name="Sun Y."/>
            <person name="Donzelli B.G."/>
            <person name="Gibson D.M."/>
            <person name="Nelson D.R."/>
            <person name="Luo J.G."/>
            <person name="Rep M."/>
            <person name="Liu H."/>
            <person name="Yang S."/>
            <person name="Wang J."/>
            <person name="Krasnoff S.B."/>
            <person name="Xu Y."/>
            <person name="Molnar I."/>
            <person name="Lin M."/>
        </authorList>
    </citation>
    <scope>NUCLEOTIDE SEQUENCE [LARGE SCALE GENOMIC DNA]</scope>
    <source>
        <strain evidence="1 2">ARSEF 6962</strain>
    </source>
</reference>
<protein>
    <submittedName>
        <fullName evidence="1">Uncharacterized protein</fullName>
    </submittedName>
</protein>
<dbReference type="Gene3D" id="3.10.129.10">
    <property type="entry name" value="Hotdog Thioesterase"/>
    <property type="match status" value="1"/>
</dbReference>
<dbReference type="PANTHER" id="PTHR28152">
    <property type="entry name" value="HYDROXYACYL-THIOESTER DEHYDRATASE TYPE 2, MITOCHONDRIAL"/>
    <property type="match status" value="1"/>
</dbReference>